<sequence>MLKKDSIEGENRNFLEDESVRNEEVNRSGRQANNFGFFTRKKLDQKLISDSKYDSLTKIHINLIELYYNLDKSHKSEVKSNEDFDFFILNIRHILTVSDSLKIK</sequence>
<dbReference type="AlphaFoldDB" id="A0A3M7PXG6"/>
<keyword evidence="2" id="KW-1185">Reference proteome</keyword>
<gene>
    <name evidence="1" type="ORF">BpHYR1_048086</name>
</gene>
<protein>
    <submittedName>
        <fullName evidence="1">Uncharacterized protein</fullName>
    </submittedName>
</protein>
<dbReference type="Proteomes" id="UP000276133">
    <property type="component" value="Unassembled WGS sequence"/>
</dbReference>
<dbReference type="EMBL" id="REGN01008390">
    <property type="protein sequence ID" value="RNA03693.1"/>
    <property type="molecule type" value="Genomic_DNA"/>
</dbReference>
<evidence type="ECO:0000313" key="2">
    <source>
        <dbReference type="Proteomes" id="UP000276133"/>
    </source>
</evidence>
<proteinExistence type="predicted"/>
<organism evidence="1 2">
    <name type="scientific">Brachionus plicatilis</name>
    <name type="common">Marine rotifer</name>
    <name type="synonym">Brachionus muelleri</name>
    <dbReference type="NCBI Taxonomy" id="10195"/>
    <lineage>
        <taxon>Eukaryota</taxon>
        <taxon>Metazoa</taxon>
        <taxon>Spiralia</taxon>
        <taxon>Gnathifera</taxon>
        <taxon>Rotifera</taxon>
        <taxon>Eurotatoria</taxon>
        <taxon>Monogononta</taxon>
        <taxon>Pseudotrocha</taxon>
        <taxon>Ploima</taxon>
        <taxon>Brachionidae</taxon>
        <taxon>Brachionus</taxon>
    </lineage>
</organism>
<comment type="caution">
    <text evidence="1">The sequence shown here is derived from an EMBL/GenBank/DDBJ whole genome shotgun (WGS) entry which is preliminary data.</text>
</comment>
<evidence type="ECO:0000313" key="1">
    <source>
        <dbReference type="EMBL" id="RNA03693.1"/>
    </source>
</evidence>
<reference evidence="1 2" key="1">
    <citation type="journal article" date="2018" name="Sci. Rep.">
        <title>Genomic signatures of local adaptation to the degree of environmental predictability in rotifers.</title>
        <authorList>
            <person name="Franch-Gras L."/>
            <person name="Hahn C."/>
            <person name="Garcia-Roger E.M."/>
            <person name="Carmona M.J."/>
            <person name="Serra M."/>
            <person name="Gomez A."/>
        </authorList>
    </citation>
    <scope>NUCLEOTIDE SEQUENCE [LARGE SCALE GENOMIC DNA]</scope>
    <source>
        <strain evidence="1">HYR1</strain>
    </source>
</reference>
<accession>A0A3M7PXG6</accession>
<name>A0A3M7PXG6_BRAPC</name>